<dbReference type="InterPro" id="IPR013201">
    <property type="entry name" value="Prot_inhib_I29"/>
</dbReference>
<dbReference type="InterPro" id="IPR039417">
    <property type="entry name" value="Peptidase_C1A_papain-like"/>
</dbReference>
<evidence type="ECO:0000259" key="4">
    <source>
        <dbReference type="SMART" id="SM00645"/>
    </source>
</evidence>
<dbReference type="PRINTS" id="PR00705">
    <property type="entry name" value="PAPAIN"/>
</dbReference>
<protein>
    <submittedName>
        <fullName evidence="6">Cathepsin L</fullName>
    </submittedName>
</protein>
<dbReference type="FunFam" id="3.90.70.10:FF:000332">
    <property type="entry name" value="Cathepsin L1"/>
    <property type="match status" value="1"/>
</dbReference>
<keyword evidence="2" id="KW-1015">Disulfide bond</keyword>
<reference evidence="6" key="1">
    <citation type="submission" date="2018-10" db="EMBL/GenBank/DDBJ databases">
        <title>Transcriptome assembly of Aceria tosichella (Wheat curl mite) Type 2.</title>
        <authorList>
            <person name="Scully E.D."/>
            <person name="Geib S.M."/>
            <person name="Palmer N.A."/>
            <person name="Gupta A.K."/>
            <person name="Sarath G."/>
            <person name="Tatineni S."/>
        </authorList>
    </citation>
    <scope>NUCLEOTIDE SEQUENCE</scope>
    <source>
        <strain evidence="6">LincolnNE</strain>
    </source>
</reference>
<name>A0A6G1S5N3_9ACAR</name>
<comment type="similarity">
    <text evidence="1">Belongs to the peptidase C1 family.</text>
</comment>
<dbReference type="SMART" id="SM00848">
    <property type="entry name" value="Inhibitor_I29"/>
    <property type="match status" value="1"/>
</dbReference>
<organism evidence="6">
    <name type="scientific">Aceria tosichella</name>
    <name type="common">wheat curl mite</name>
    <dbReference type="NCBI Taxonomy" id="561515"/>
    <lineage>
        <taxon>Eukaryota</taxon>
        <taxon>Metazoa</taxon>
        <taxon>Ecdysozoa</taxon>
        <taxon>Arthropoda</taxon>
        <taxon>Chelicerata</taxon>
        <taxon>Arachnida</taxon>
        <taxon>Acari</taxon>
        <taxon>Acariformes</taxon>
        <taxon>Trombidiformes</taxon>
        <taxon>Prostigmata</taxon>
        <taxon>Eupodina</taxon>
        <taxon>Eriophyoidea</taxon>
        <taxon>Eriophyidae</taxon>
        <taxon>Eriophyinae</taxon>
        <taxon>Aceriini</taxon>
        <taxon>Aceria</taxon>
    </lineage>
</organism>
<feature type="domain" description="Cathepsin propeptide inhibitor" evidence="5">
    <location>
        <begin position="28"/>
        <end position="84"/>
    </location>
</feature>
<dbReference type="Pfam" id="PF08246">
    <property type="entry name" value="Inhibitor_I29"/>
    <property type="match status" value="1"/>
</dbReference>
<dbReference type="GO" id="GO:0008234">
    <property type="term" value="F:cysteine-type peptidase activity"/>
    <property type="evidence" value="ECO:0007669"/>
    <property type="project" value="InterPro"/>
</dbReference>
<dbReference type="SMART" id="SM00645">
    <property type="entry name" value="Pept_C1"/>
    <property type="match status" value="1"/>
</dbReference>
<evidence type="ECO:0000256" key="1">
    <source>
        <dbReference type="ARBA" id="ARBA00008455"/>
    </source>
</evidence>
<dbReference type="Gene3D" id="3.90.70.10">
    <property type="entry name" value="Cysteine proteinases"/>
    <property type="match status" value="1"/>
</dbReference>
<evidence type="ECO:0000313" key="6">
    <source>
        <dbReference type="EMBL" id="MDE45272.1"/>
    </source>
</evidence>
<feature type="signal peptide" evidence="3">
    <location>
        <begin position="1"/>
        <end position="20"/>
    </location>
</feature>
<dbReference type="PROSITE" id="PS00640">
    <property type="entry name" value="THIOL_PROTEASE_ASN"/>
    <property type="match status" value="1"/>
</dbReference>
<dbReference type="InterPro" id="IPR013128">
    <property type="entry name" value="Peptidase_C1A"/>
</dbReference>
<evidence type="ECO:0000256" key="3">
    <source>
        <dbReference type="SAM" id="SignalP"/>
    </source>
</evidence>
<evidence type="ECO:0000259" key="5">
    <source>
        <dbReference type="SMART" id="SM00848"/>
    </source>
</evidence>
<dbReference type="PANTHER" id="PTHR12411">
    <property type="entry name" value="CYSTEINE PROTEASE FAMILY C1-RELATED"/>
    <property type="match status" value="1"/>
</dbReference>
<dbReference type="SUPFAM" id="SSF54001">
    <property type="entry name" value="Cysteine proteinases"/>
    <property type="match status" value="1"/>
</dbReference>
<dbReference type="InterPro" id="IPR000668">
    <property type="entry name" value="Peptidase_C1A_C"/>
</dbReference>
<dbReference type="CDD" id="cd02248">
    <property type="entry name" value="Peptidase_C1A"/>
    <property type="match status" value="1"/>
</dbReference>
<feature type="chain" id="PRO_5026295373" evidence="3">
    <location>
        <begin position="21"/>
        <end position="331"/>
    </location>
</feature>
<dbReference type="EMBL" id="GGYP01000501">
    <property type="protein sequence ID" value="MDE45272.1"/>
    <property type="molecule type" value="Transcribed_RNA"/>
</dbReference>
<evidence type="ECO:0000256" key="2">
    <source>
        <dbReference type="ARBA" id="ARBA00023157"/>
    </source>
</evidence>
<gene>
    <name evidence="6" type="primary">Cp1_0</name>
    <name evidence="6" type="ORF">g.8121</name>
</gene>
<dbReference type="AlphaFoldDB" id="A0A6G1S5N3"/>
<dbReference type="GO" id="GO:0006508">
    <property type="term" value="P:proteolysis"/>
    <property type="evidence" value="ECO:0007669"/>
    <property type="project" value="InterPro"/>
</dbReference>
<dbReference type="InterPro" id="IPR025661">
    <property type="entry name" value="Pept_asp_AS"/>
</dbReference>
<accession>A0A6G1S5N3</accession>
<feature type="domain" description="Peptidase C1A papain C-terminal" evidence="4">
    <location>
        <begin position="116"/>
        <end position="328"/>
    </location>
</feature>
<dbReference type="InterPro" id="IPR038765">
    <property type="entry name" value="Papain-like_cys_pep_sf"/>
</dbReference>
<proteinExistence type="inferred from homology"/>
<dbReference type="Pfam" id="PF00112">
    <property type="entry name" value="Peptidase_C1"/>
    <property type="match status" value="1"/>
</dbReference>
<sequence length="331" mass="37264">MKQLVLILVGLTLLSQLSQARHSNLHEWREYKLKYGKVYESAEEDARRFGLFLAAKGRIRQHNAQNGSFKMGLNHLADSAPEELVGGFNYRPEFSEAKQREAMGSLERIVNKTYPIPKEIDWRKEGRVSSVKDEGRCNSNWAFAVVGAMEGQEKTRANISEAKSLSVQALLDCSGPKTGCKEGDIVDAMKAIPKIGGLELEEDYPYTGKVGECRFDKAKSVIKNDGYYEFYGIGEDMLASLVANYGPVAVGVSKRGWQYYKSGIFDGRQCNGDFDHAVLVVGYGTDPKLGDYWILKNSWSEKWGEAGYMRIRRRYFDCHIGAYSVIPQFNN</sequence>
<keyword evidence="3" id="KW-0732">Signal</keyword>